<keyword evidence="3" id="KW-1185">Reference proteome</keyword>
<evidence type="ECO:0000313" key="2">
    <source>
        <dbReference type="EMBL" id="EPA05303.1"/>
    </source>
</evidence>
<dbReference type="AlphaFoldDB" id="S2E3A6"/>
<proteinExistence type="predicted"/>
<dbReference type="InterPro" id="IPR013132">
    <property type="entry name" value="PseI/NeuA/B-like_N"/>
</dbReference>
<dbReference type="GO" id="GO:0047444">
    <property type="term" value="F:N-acylneuraminate-9-phosphate synthase activity"/>
    <property type="evidence" value="ECO:0007669"/>
    <property type="project" value="TreeGrafter"/>
</dbReference>
<dbReference type="PANTHER" id="PTHR42966:SF1">
    <property type="entry name" value="SIALIC ACID SYNTHASE"/>
    <property type="match status" value="1"/>
</dbReference>
<dbReference type="Proteomes" id="UP000014065">
    <property type="component" value="Unassembled WGS sequence"/>
</dbReference>
<dbReference type="InterPro" id="IPR057736">
    <property type="entry name" value="SAF_PseI/NeuA/NeuB"/>
</dbReference>
<dbReference type="SUPFAM" id="SSF51269">
    <property type="entry name" value="AFP III-like domain"/>
    <property type="match status" value="1"/>
</dbReference>
<organism evidence="2 3">
    <name type="scientific">Candidatus Nitrosarchaeum limnium BG20</name>
    <dbReference type="NCBI Taxonomy" id="859192"/>
    <lineage>
        <taxon>Archaea</taxon>
        <taxon>Nitrososphaerota</taxon>
        <taxon>Nitrososphaeria</taxon>
        <taxon>Nitrosopumilales</taxon>
        <taxon>Nitrosopumilaceae</taxon>
        <taxon>Nitrosarchaeum</taxon>
    </lineage>
</organism>
<dbReference type="PANTHER" id="PTHR42966">
    <property type="entry name" value="N-ACETYLNEURAMINATE SYNTHASE"/>
    <property type="match status" value="1"/>
</dbReference>
<dbReference type="SUPFAM" id="SSF51569">
    <property type="entry name" value="Aldolase"/>
    <property type="match status" value="1"/>
</dbReference>
<dbReference type="CDD" id="cd11615">
    <property type="entry name" value="SAF_NeuB_like"/>
    <property type="match status" value="1"/>
</dbReference>
<accession>S2E3A6</accession>
<dbReference type="InterPro" id="IPR013785">
    <property type="entry name" value="Aldolase_TIM"/>
</dbReference>
<name>S2E3A6_9ARCH</name>
<dbReference type="EMBL" id="AHJG01000193">
    <property type="protein sequence ID" value="EPA05303.1"/>
    <property type="molecule type" value="Genomic_DNA"/>
</dbReference>
<evidence type="ECO:0000313" key="3">
    <source>
        <dbReference type="Proteomes" id="UP000014065"/>
    </source>
</evidence>
<dbReference type="Gene3D" id="3.20.20.70">
    <property type="entry name" value="Aldolase class I"/>
    <property type="match status" value="1"/>
</dbReference>
<protein>
    <submittedName>
        <fullName evidence="2">NeuB family protein</fullName>
    </submittedName>
</protein>
<dbReference type="OrthoDB" id="71219at2157"/>
<dbReference type="PROSITE" id="PS50844">
    <property type="entry name" value="AFP_LIKE"/>
    <property type="match status" value="1"/>
</dbReference>
<dbReference type="GO" id="GO:0016051">
    <property type="term" value="P:carbohydrate biosynthetic process"/>
    <property type="evidence" value="ECO:0007669"/>
    <property type="project" value="InterPro"/>
</dbReference>
<gene>
    <name evidence="2" type="ORF">BG20_I0166</name>
</gene>
<comment type="caution">
    <text evidence="2">The sequence shown here is derived from an EMBL/GenBank/DDBJ whole genome shotgun (WGS) entry which is preliminary data.</text>
</comment>
<dbReference type="Pfam" id="PF03102">
    <property type="entry name" value="NeuB"/>
    <property type="match status" value="1"/>
</dbReference>
<feature type="domain" description="AFP-like" evidence="1">
    <location>
        <begin position="169"/>
        <end position="228"/>
    </location>
</feature>
<sequence length="228" mass="25576">MGISAFKISASDTTNHLFLTYVAKQQKPIILSTGLSTSEHVDNAVALLTKLKMRNKLILLQTTSDYPTPYEDVNLRVIPEYIKRYDLPVGLSDHTPDYLASLGAVAMGACVLEKHFTLNKKLSGPDQSSSLDPIELKNWIKNVRSMEIILGSKNKFITNSEKQNLTMRKILTIKPAKKGSTITSNLLNAKRGNIYGILPLEQNICKILGKKLKKEIKFETQLKWSMIE</sequence>
<dbReference type="InterPro" id="IPR006190">
    <property type="entry name" value="SAF_AFP_Neu5Ac"/>
</dbReference>
<dbReference type="RefSeq" id="WP_052304771.1">
    <property type="nucleotide sequence ID" value="NZ_AHJG01000193.1"/>
</dbReference>
<dbReference type="Gene3D" id="3.90.1210.10">
    <property type="entry name" value="Antifreeze-like/N-acetylneuraminic acid synthase C-terminal domain"/>
    <property type="match status" value="1"/>
</dbReference>
<reference evidence="2 3" key="1">
    <citation type="journal article" date="2012" name="J. Bacteriol.">
        <title>Genome Sequence of "Candidatus Nitrosoarchaeum limnia" BG20, a Low-Salinity Ammonia-Oxidizing Archaeon from the San Francisco Bay Estuary.</title>
        <authorList>
            <person name="Mosier A.C."/>
            <person name="Allen E.E."/>
            <person name="Kim M."/>
            <person name="Ferriera S."/>
            <person name="Francis C.A."/>
        </authorList>
    </citation>
    <scope>NUCLEOTIDE SEQUENCE [LARGE SCALE GENOMIC DNA]</scope>
    <source>
        <strain evidence="2 3">BG20</strain>
    </source>
</reference>
<dbReference type="PATRIC" id="fig|859192.6.peg.1442"/>
<dbReference type="InterPro" id="IPR036732">
    <property type="entry name" value="AFP_Neu5c_C_sf"/>
</dbReference>
<evidence type="ECO:0000259" key="1">
    <source>
        <dbReference type="PROSITE" id="PS50844"/>
    </source>
</evidence>
<dbReference type="InterPro" id="IPR051690">
    <property type="entry name" value="PseI-like"/>
</dbReference>